<protein>
    <submittedName>
        <fullName evidence="6">Major facilitator transporter</fullName>
    </submittedName>
</protein>
<dbReference type="InterPro" id="IPR011701">
    <property type="entry name" value="MFS"/>
</dbReference>
<keyword evidence="4 5" id="KW-0472">Membrane</keyword>
<feature type="non-terminal residue" evidence="6">
    <location>
        <position position="1"/>
    </location>
</feature>
<feature type="transmembrane region" description="Helical" evidence="5">
    <location>
        <begin position="17"/>
        <end position="36"/>
    </location>
</feature>
<dbReference type="Pfam" id="PF07690">
    <property type="entry name" value="MFS_1"/>
    <property type="match status" value="1"/>
</dbReference>
<proteinExistence type="predicted"/>
<dbReference type="PANTHER" id="PTHR23501:SF192">
    <property type="entry name" value="TRANSPORTER"/>
    <property type="match status" value="1"/>
</dbReference>
<dbReference type="SUPFAM" id="SSF103473">
    <property type="entry name" value="MFS general substrate transporter"/>
    <property type="match status" value="2"/>
</dbReference>
<evidence type="ECO:0000256" key="2">
    <source>
        <dbReference type="ARBA" id="ARBA00022692"/>
    </source>
</evidence>
<comment type="subcellular location">
    <subcellularLocation>
        <location evidence="1">Membrane</location>
        <topology evidence="1">Multi-pass membrane protein</topology>
    </subcellularLocation>
</comment>
<evidence type="ECO:0000313" key="6">
    <source>
        <dbReference type="EMBL" id="EQD50397.1"/>
    </source>
</evidence>
<organism evidence="6">
    <name type="scientific">mine drainage metagenome</name>
    <dbReference type="NCBI Taxonomy" id="410659"/>
    <lineage>
        <taxon>unclassified sequences</taxon>
        <taxon>metagenomes</taxon>
        <taxon>ecological metagenomes</taxon>
    </lineage>
</organism>
<sequence>ARAGGVPRELVPRAQGLLSALFGVGFAISLPVGSWVSQDYGWRTTYHTAIPVVVGLAIAVLVLVRESEYRRPDTKVDYVGAGLLGGALAGIVVALSQGQVWGWSSPLTLGFLGVGLALFAPFAIWERRWTRRRREPVVDMVLLRERNVAVTNVVLTVAGLGMYMALFALIYRFEYPPISGGFSQNILQAGIDIVPLALAMLV</sequence>
<feature type="non-terminal residue" evidence="6">
    <location>
        <position position="202"/>
    </location>
</feature>
<evidence type="ECO:0000256" key="5">
    <source>
        <dbReference type="SAM" id="Phobius"/>
    </source>
</evidence>
<dbReference type="AlphaFoldDB" id="T1A0I6"/>
<feature type="transmembrane region" description="Helical" evidence="5">
    <location>
        <begin position="107"/>
        <end position="126"/>
    </location>
</feature>
<reference evidence="6" key="1">
    <citation type="submission" date="2013-08" db="EMBL/GenBank/DDBJ databases">
        <authorList>
            <person name="Mendez C."/>
            <person name="Richter M."/>
            <person name="Ferrer M."/>
            <person name="Sanchez J."/>
        </authorList>
    </citation>
    <scope>NUCLEOTIDE SEQUENCE</scope>
</reference>
<evidence type="ECO:0000256" key="4">
    <source>
        <dbReference type="ARBA" id="ARBA00023136"/>
    </source>
</evidence>
<accession>T1A0I6</accession>
<gene>
    <name evidence="6" type="ORF">B1B_11252</name>
</gene>
<feature type="transmembrane region" description="Helical" evidence="5">
    <location>
        <begin position="48"/>
        <end position="64"/>
    </location>
</feature>
<feature type="transmembrane region" description="Helical" evidence="5">
    <location>
        <begin position="147"/>
        <end position="170"/>
    </location>
</feature>
<dbReference type="PANTHER" id="PTHR23501">
    <property type="entry name" value="MAJOR FACILITATOR SUPERFAMILY"/>
    <property type="match status" value="1"/>
</dbReference>
<evidence type="ECO:0000256" key="1">
    <source>
        <dbReference type="ARBA" id="ARBA00004141"/>
    </source>
</evidence>
<reference evidence="6" key="2">
    <citation type="journal article" date="2014" name="ISME J.">
        <title>Microbial stratification in low pH oxic and suboxic macroscopic growths along an acid mine drainage.</title>
        <authorList>
            <person name="Mendez-Garcia C."/>
            <person name="Mesa V."/>
            <person name="Sprenger R.R."/>
            <person name="Richter M."/>
            <person name="Diez M.S."/>
            <person name="Solano J."/>
            <person name="Bargiela R."/>
            <person name="Golyshina O.V."/>
            <person name="Manteca A."/>
            <person name="Ramos J.L."/>
            <person name="Gallego J.R."/>
            <person name="Llorente I."/>
            <person name="Martins Dos Santos V.A."/>
            <person name="Jensen O.N."/>
            <person name="Pelaez A.I."/>
            <person name="Sanchez J."/>
            <person name="Ferrer M."/>
        </authorList>
    </citation>
    <scope>NUCLEOTIDE SEQUENCE</scope>
</reference>
<evidence type="ECO:0000256" key="3">
    <source>
        <dbReference type="ARBA" id="ARBA00022989"/>
    </source>
</evidence>
<comment type="caution">
    <text evidence="6">The sequence shown here is derived from an EMBL/GenBank/DDBJ whole genome shotgun (WGS) entry which is preliminary data.</text>
</comment>
<name>T1A0I6_9ZZZZ</name>
<keyword evidence="3 5" id="KW-1133">Transmembrane helix</keyword>
<dbReference type="GO" id="GO:0005886">
    <property type="term" value="C:plasma membrane"/>
    <property type="evidence" value="ECO:0007669"/>
    <property type="project" value="TreeGrafter"/>
</dbReference>
<keyword evidence="2 5" id="KW-0812">Transmembrane</keyword>
<dbReference type="Gene3D" id="1.20.1250.20">
    <property type="entry name" value="MFS general substrate transporter like domains"/>
    <property type="match status" value="1"/>
</dbReference>
<dbReference type="InterPro" id="IPR036259">
    <property type="entry name" value="MFS_trans_sf"/>
</dbReference>
<feature type="transmembrane region" description="Helical" evidence="5">
    <location>
        <begin position="76"/>
        <end position="95"/>
    </location>
</feature>
<dbReference type="GO" id="GO:0022857">
    <property type="term" value="F:transmembrane transporter activity"/>
    <property type="evidence" value="ECO:0007669"/>
    <property type="project" value="InterPro"/>
</dbReference>
<dbReference type="EMBL" id="AUZY01007290">
    <property type="protein sequence ID" value="EQD50397.1"/>
    <property type="molecule type" value="Genomic_DNA"/>
</dbReference>